<organism evidence="5 6">
    <name type="scientific">Peptacetobacter hiranonis (strain DSM 13275 / JCM 10541 / KCTC 15199 / TO-931)</name>
    <name type="common">Clostridium hiranonis</name>
    <dbReference type="NCBI Taxonomy" id="500633"/>
    <lineage>
        <taxon>Bacteria</taxon>
        <taxon>Bacillati</taxon>
        <taxon>Bacillota</taxon>
        <taxon>Clostridia</taxon>
        <taxon>Peptostreptococcales</taxon>
        <taxon>Peptostreptococcaceae</taxon>
        <taxon>Peptacetobacter</taxon>
    </lineage>
</organism>
<dbReference type="GO" id="GO:0051304">
    <property type="term" value="P:chromosome separation"/>
    <property type="evidence" value="ECO:0007669"/>
    <property type="project" value="InterPro"/>
</dbReference>
<gene>
    <name evidence="5" type="primary">scpB</name>
    <name evidence="5" type="ORF">CLOHIR_01212</name>
</gene>
<dbReference type="Proteomes" id="UP000003178">
    <property type="component" value="Unassembled WGS sequence"/>
</dbReference>
<keyword evidence="6" id="KW-1185">Reference proteome</keyword>
<dbReference type="OrthoDB" id="9806226at2"/>
<comment type="caution">
    <text evidence="5">The sequence shown here is derived from an EMBL/GenBank/DDBJ whole genome shotgun (WGS) entry which is preliminary data.</text>
</comment>
<dbReference type="PANTHER" id="PTHR34298">
    <property type="entry name" value="SEGREGATION AND CONDENSATION PROTEIN B"/>
    <property type="match status" value="1"/>
</dbReference>
<evidence type="ECO:0000256" key="1">
    <source>
        <dbReference type="ARBA" id="ARBA00022490"/>
    </source>
</evidence>
<dbReference type="InterPro" id="IPR036390">
    <property type="entry name" value="WH_DNA-bd_sf"/>
</dbReference>
<evidence type="ECO:0000256" key="3">
    <source>
        <dbReference type="ARBA" id="ARBA00022829"/>
    </source>
</evidence>
<dbReference type="EMBL" id="ABWP01000051">
    <property type="protein sequence ID" value="EEA85111.1"/>
    <property type="molecule type" value="Genomic_DNA"/>
</dbReference>
<dbReference type="GO" id="GO:0051301">
    <property type="term" value="P:cell division"/>
    <property type="evidence" value="ECO:0007669"/>
    <property type="project" value="UniProtKB-KW"/>
</dbReference>
<dbReference type="NCBIfam" id="TIGR00281">
    <property type="entry name" value="SMC-Scp complex subunit ScpB"/>
    <property type="match status" value="1"/>
</dbReference>
<dbReference type="AlphaFoldDB" id="B6FZA8"/>
<sequence length="176" mass="20495">MKREDIKNIIEAIMFAYGEPISIKELNAIINKDLSHKEIEFMMDALITEYKDNDRGIQIIRLENKYQMCTNEKYADYIKMVLEPKKKKTLSQATLETLTIIAYKQPVTKLEIENIRGVKCDKALKTLQENELIVEAGRLNKIGKPIIYKTSDEFLKLLNIESIDELPKIEEIEENN</sequence>
<reference evidence="5 6" key="1">
    <citation type="submission" date="2008-09" db="EMBL/GenBank/DDBJ databases">
        <authorList>
            <person name="Fulton L."/>
            <person name="Clifton S."/>
            <person name="Fulton B."/>
            <person name="Xu J."/>
            <person name="Minx P."/>
            <person name="Pepin K.H."/>
            <person name="Johnson M."/>
            <person name="Thiruvilangam P."/>
            <person name="Bhonagiri V."/>
            <person name="Nash W.E."/>
            <person name="Mardis E.R."/>
            <person name="Wilson R.K."/>
        </authorList>
    </citation>
    <scope>NUCLEOTIDE SEQUENCE [LARGE SCALE GENOMIC DNA]</scope>
    <source>
        <strain evidence="5 6">DSM 13275</strain>
    </source>
</reference>
<keyword evidence="1" id="KW-0963">Cytoplasm</keyword>
<keyword evidence="4" id="KW-0131">Cell cycle</keyword>
<accession>B6FZA8</accession>
<name>B6FZA8_PEPHT</name>
<dbReference type="RefSeq" id="WP_006440133.1">
    <property type="nucleotide sequence ID" value="NZ_DS995356.1"/>
</dbReference>
<dbReference type="STRING" id="500633.CLOHIR_01212"/>
<dbReference type="SUPFAM" id="SSF46785">
    <property type="entry name" value="Winged helix' DNA-binding domain"/>
    <property type="match status" value="2"/>
</dbReference>
<proteinExistence type="predicted"/>
<dbReference type="Gene3D" id="1.10.10.10">
    <property type="entry name" value="Winged helix-like DNA-binding domain superfamily/Winged helix DNA-binding domain"/>
    <property type="match status" value="2"/>
</dbReference>
<evidence type="ECO:0000256" key="2">
    <source>
        <dbReference type="ARBA" id="ARBA00022618"/>
    </source>
</evidence>
<keyword evidence="2" id="KW-0132">Cell division</keyword>
<protein>
    <submittedName>
        <fullName evidence="5">Segregation and condensation protein B</fullName>
    </submittedName>
</protein>
<evidence type="ECO:0000313" key="5">
    <source>
        <dbReference type="EMBL" id="EEA85111.1"/>
    </source>
</evidence>
<dbReference type="HOGENOM" id="CLU_045647_5_3_9"/>
<dbReference type="InterPro" id="IPR005234">
    <property type="entry name" value="ScpB_csome_segregation"/>
</dbReference>
<dbReference type="InterPro" id="IPR036388">
    <property type="entry name" value="WH-like_DNA-bd_sf"/>
</dbReference>
<evidence type="ECO:0000313" key="6">
    <source>
        <dbReference type="Proteomes" id="UP000003178"/>
    </source>
</evidence>
<keyword evidence="3" id="KW-0159">Chromosome partition</keyword>
<evidence type="ECO:0000256" key="4">
    <source>
        <dbReference type="ARBA" id="ARBA00023306"/>
    </source>
</evidence>
<dbReference type="eggNOG" id="COG1386">
    <property type="taxonomic scope" value="Bacteria"/>
</dbReference>
<dbReference type="PANTHER" id="PTHR34298:SF2">
    <property type="entry name" value="SEGREGATION AND CONDENSATION PROTEIN B"/>
    <property type="match status" value="1"/>
</dbReference>
<reference evidence="5 6" key="2">
    <citation type="submission" date="2008-10" db="EMBL/GenBank/DDBJ databases">
        <title>Draft genome sequence of Clostridium hiranonis (DSM 13275).</title>
        <authorList>
            <person name="Sudarsanam P."/>
            <person name="Ley R."/>
            <person name="Guruge J."/>
            <person name="Turnbaugh P.J."/>
            <person name="Mahowald M."/>
            <person name="Liep D."/>
            <person name="Gordon J."/>
        </authorList>
    </citation>
    <scope>NUCLEOTIDE SEQUENCE [LARGE SCALE GENOMIC DNA]</scope>
    <source>
        <strain evidence="5 6">DSM 13275</strain>
    </source>
</reference>
<dbReference type="Pfam" id="PF04079">
    <property type="entry name" value="SMC_ScpB"/>
    <property type="match status" value="1"/>
</dbReference>
<dbReference type="PIRSF" id="PIRSF019345">
    <property type="entry name" value="ScpB"/>
    <property type="match status" value="1"/>
</dbReference>